<proteinExistence type="predicted"/>
<organism evidence="1">
    <name type="scientific">Fusarium oxysporum f. sp. pisi HDV247</name>
    <dbReference type="NCBI Taxonomy" id="1080344"/>
    <lineage>
        <taxon>Eukaryota</taxon>
        <taxon>Fungi</taxon>
        <taxon>Dikarya</taxon>
        <taxon>Ascomycota</taxon>
        <taxon>Pezizomycotina</taxon>
        <taxon>Sordariomycetes</taxon>
        <taxon>Hypocreomycetidae</taxon>
        <taxon>Hypocreales</taxon>
        <taxon>Nectriaceae</taxon>
        <taxon>Fusarium</taxon>
        <taxon>Fusarium oxysporum species complex</taxon>
    </lineage>
</organism>
<protein>
    <submittedName>
        <fullName evidence="1">Uncharacterized protein</fullName>
    </submittedName>
</protein>
<dbReference type="Proteomes" id="UP000030751">
    <property type="component" value="Unassembled WGS sequence"/>
</dbReference>
<dbReference type="EMBL" id="JH650973">
    <property type="protein sequence ID" value="EXA39890.1"/>
    <property type="molecule type" value="Genomic_DNA"/>
</dbReference>
<evidence type="ECO:0000313" key="1">
    <source>
        <dbReference type="EMBL" id="EXA39890.1"/>
    </source>
</evidence>
<sequence>MAAITFRLCVILQKKILQPGEYAAKPDLSGDVMEKGRVKFVMLRLPMASLKEKLGLGYQATGHKRRNA</sequence>
<reference evidence="1" key="2">
    <citation type="submission" date="2012-05" db="EMBL/GenBank/DDBJ databases">
        <title>Annotation of the Genome Sequence of Fusarium oxysporum HDV247.</title>
        <authorList>
            <consortium name="The Broad Institute Genomics Platform"/>
            <person name="Ma L.-J."/>
            <person name="Corby-Kistler H."/>
            <person name="Broz K."/>
            <person name="Gale L.R."/>
            <person name="Jonkers W."/>
            <person name="O'Donnell K."/>
            <person name="Ploetz R."/>
            <person name="Steinberg C."/>
            <person name="Schwartz D.C."/>
            <person name="VanEtten H."/>
            <person name="Zhou S."/>
            <person name="Young S.K."/>
            <person name="Zeng Q."/>
            <person name="Gargeya S."/>
            <person name="Fitzgerald M."/>
            <person name="Abouelleil A."/>
            <person name="Alvarado L."/>
            <person name="Chapman S.B."/>
            <person name="Gainer-Dewar J."/>
            <person name="Goldberg J."/>
            <person name="Griggs A."/>
            <person name="Gujja S."/>
            <person name="Hansen M."/>
            <person name="Howarth C."/>
            <person name="Imamovic A."/>
            <person name="Ireland A."/>
            <person name="Larimer J."/>
            <person name="McCowan C."/>
            <person name="Murphy C."/>
            <person name="Pearson M."/>
            <person name="Poon T.W."/>
            <person name="Priest M."/>
            <person name="Roberts A."/>
            <person name="Saif S."/>
            <person name="Shea T."/>
            <person name="Sykes S."/>
            <person name="Wortman J."/>
            <person name="Nusbaum C."/>
            <person name="Birren B."/>
        </authorList>
    </citation>
    <scope>NUCLEOTIDE SEQUENCE</scope>
    <source>
        <strain evidence="1">HDV247</strain>
    </source>
</reference>
<dbReference type="AlphaFoldDB" id="W9PJC3"/>
<name>W9PJC3_FUSOX</name>
<accession>W9PJC3</accession>
<reference evidence="1" key="1">
    <citation type="submission" date="2011-10" db="EMBL/GenBank/DDBJ databases">
        <title>The Genome Sequence of Fusarium oxysporum HDV247.</title>
        <authorList>
            <consortium name="The Broad Institute Genome Sequencing Platform"/>
            <person name="Ma L.-J."/>
            <person name="Gale L.R."/>
            <person name="Schwartz D.C."/>
            <person name="Zhou S."/>
            <person name="Corby-Kistler H."/>
            <person name="Young S.K."/>
            <person name="Zeng Q."/>
            <person name="Gargeya S."/>
            <person name="Fitzgerald M."/>
            <person name="Haas B."/>
            <person name="Abouelleil A."/>
            <person name="Alvarado L."/>
            <person name="Arachchi H.M."/>
            <person name="Berlin A."/>
            <person name="Brown A."/>
            <person name="Chapman S.B."/>
            <person name="Chen Z."/>
            <person name="Dunbar C."/>
            <person name="Freedman E."/>
            <person name="Gearin G."/>
            <person name="Goldberg J."/>
            <person name="Griggs A."/>
            <person name="Gujja S."/>
            <person name="Heiman D."/>
            <person name="Howarth C."/>
            <person name="Larson L."/>
            <person name="Lui A."/>
            <person name="MacDonald P.J.P."/>
            <person name="Montmayeur A."/>
            <person name="Murphy C."/>
            <person name="Neiman D."/>
            <person name="Pearson M."/>
            <person name="Priest M."/>
            <person name="Roberts A."/>
            <person name="Saif S."/>
            <person name="Shea T."/>
            <person name="Shenoy N."/>
            <person name="Sisk P."/>
            <person name="Stolte C."/>
            <person name="Sykes S."/>
            <person name="Wortman J."/>
            <person name="Nusbaum C."/>
            <person name="Birren B."/>
        </authorList>
    </citation>
    <scope>NUCLEOTIDE SEQUENCE [LARGE SCALE GENOMIC DNA]</scope>
    <source>
        <strain evidence="1">HDV247</strain>
    </source>
</reference>
<gene>
    <name evidence="1" type="ORF">FOVG_08898</name>
</gene>
<dbReference type="HOGENOM" id="CLU_2794038_0_0_1"/>